<organism evidence="1 2">
    <name type="scientific">Gigaspora margarita</name>
    <dbReference type="NCBI Taxonomy" id="4874"/>
    <lineage>
        <taxon>Eukaryota</taxon>
        <taxon>Fungi</taxon>
        <taxon>Fungi incertae sedis</taxon>
        <taxon>Mucoromycota</taxon>
        <taxon>Glomeromycotina</taxon>
        <taxon>Glomeromycetes</taxon>
        <taxon>Diversisporales</taxon>
        <taxon>Gigasporaceae</taxon>
        <taxon>Gigaspora</taxon>
    </lineage>
</organism>
<protein>
    <submittedName>
        <fullName evidence="1">42889_t:CDS:1</fullName>
    </submittedName>
</protein>
<dbReference type="EMBL" id="CAJVQB010012816">
    <property type="protein sequence ID" value="CAG8758103.1"/>
    <property type="molecule type" value="Genomic_DNA"/>
</dbReference>
<proteinExistence type="predicted"/>
<sequence>MVYAADYTLILLKVILSESSVLKRQYQAPLSINWASRIVVGPGTLFLESLVSYKRTMSKGLSTSQPSLSLSTAKITQHPLLESSKVFTAICFSTLSSLY</sequence>
<keyword evidence="2" id="KW-1185">Reference proteome</keyword>
<reference evidence="1 2" key="1">
    <citation type="submission" date="2021-06" db="EMBL/GenBank/DDBJ databases">
        <authorList>
            <person name="Kallberg Y."/>
            <person name="Tangrot J."/>
            <person name="Rosling A."/>
        </authorList>
    </citation>
    <scope>NUCLEOTIDE SEQUENCE [LARGE SCALE GENOMIC DNA]</scope>
    <source>
        <strain evidence="1 2">120-4 pot B 10/14</strain>
    </source>
</reference>
<evidence type="ECO:0000313" key="1">
    <source>
        <dbReference type="EMBL" id="CAG8758103.1"/>
    </source>
</evidence>
<comment type="caution">
    <text evidence="1">The sequence shown here is derived from an EMBL/GenBank/DDBJ whole genome shotgun (WGS) entry which is preliminary data.</text>
</comment>
<name>A0ABN7VEA4_GIGMA</name>
<accession>A0ABN7VEA4</accession>
<gene>
    <name evidence="1" type="ORF">GMARGA_LOCUS17149</name>
</gene>
<evidence type="ECO:0000313" key="2">
    <source>
        <dbReference type="Proteomes" id="UP000789901"/>
    </source>
</evidence>
<dbReference type="Proteomes" id="UP000789901">
    <property type="component" value="Unassembled WGS sequence"/>
</dbReference>